<name>H8Z7P9_9GAMM</name>
<reference evidence="1 2" key="2">
    <citation type="submission" date="2011-11" db="EMBL/GenBank/DDBJ databases">
        <authorList>
            <consortium name="US DOE Joint Genome Institute"/>
            <person name="Lucas S."/>
            <person name="Han J."/>
            <person name="Lapidus A."/>
            <person name="Cheng J.-F."/>
            <person name="Goodwin L."/>
            <person name="Pitluck S."/>
            <person name="Peters L."/>
            <person name="Ovchinnikova G."/>
            <person name="Zhang X."/>
            <person name="Detter J.C."/>
            <person name="Han C."/>
            <person name="Tapia R."/>
            <person name="Land M."/>
            <person name="Hauser L."/>
            <person name="Kyrpides N."/>
            <person name="Ivanova N."/>
            <person name="Pagani I."/>
            <person name="Vogl K."/>
            <person name="Liu Z."/>
            <person name="Overmann J."/>
            <person name="Frigaard N.-U."/>
            <person name="Bryant D."/>
            <person name="Woyke T."/>
        </authorList>
    </citation>
    <scope>NUCLEOTIDE SEQUENCE [LARGE SCALE GENOMIC DNA]</scope>
    <source>
        <strain evidence="1 2">970</strain>
    </source>
</reference>
<keyword evidence="2" id="KW-1185">Reference proteome</keyword>
<dbReference type="Proteomes" id="UP000002964">
    <property type="component" value="Unassembled WGS sequence"/>
</dbReference>
<organism evidence="1 2">
    <name type="scientific">Thiorhodovibrio frisius</name>
    <dbReference type="NCBI Taxonomy" id="631362"/>
    <lineage>
        <taxon>Bacteria</taxon>
        <taxon>Pseudomonadati</taxon>
        <taxon>Pseudomonadota</taxon>
        <taxon>Gammaproteobacteria</taxon>
        <taxon>Chromatiales</taxon>
        <taxon>Chromatiaceae</taxon>
        <taxon>Thiorhodovibrio</taxon>
    </lineage>
</organism>
<evidence type="ECO:0000313" key="2">
    <source>
        <dbReference type="Proteomes" id="UP000002964"/>
    </source>
</evidence>
<dbReference type="AlphaFoldDB" id="H8Z7P9"/>
<sequence>MEKSSDMVANDECEGANAPSAYPESIGIIFWRGRDHER</sequence>
<protein>
    <submittedName>
        <fullName evidence="1">Uncharacterized protein</fullName>
    </submittedName>
</protein>
<gene>
    <name evidence="1" type="ORF">Thi970DRAFT_03508</name>
</gene>
<accession>H8Z7P9</accession>
<dbReference type="HOGENOM" id="CLU_3334210_0_0_6"/>
<reference evidence="2" key="1">
    <citation type="submission" date="2011-06" db="EMBL/GenBank/DDBJ databases">
        <authorList>
            <consortium name="US DOE Joint Genome Institute (JGI-PGF)"/>
            <person name="Lucas S."/>
            <person name="Han J."/>
            <person name="Lapidus A."/>
            <person name="Cheng J.-F."/>
            <person name="Goodwin L."/>
            <person name="Pitluck S."/>
            <person name="Peters L."/>
            <person name="Land M.L."/>
            <person name="Hauser L."/>
            <person name="Vogl K."/>
            <person name="Liu Z."/>
            <person name="Overmann J."/>
            <person name="Frigaard N.-U."/>
            <person name="Bryant D.A."/>
            <person name="Woyke T.J."/>
        </authorList>
    </citation>
    <scope>NUCLEOTIDE SEQUENCE [LARGE SCALE GENOMIC DNA]</scope>
    <source>
        <strain evidence="2">970</strain>
    </source>
</reference>
<proteinExistence type="predicted"/>
<evidence type="ECO:0000313" key="1">
    <source>
        <dbReference type="EMBL" id="EIC19902.1"/>
    </source>
</evidence>
<dbReference type="EMBL" id="JH603170">
    <property type="protein sequence ID" value="EIC19902.1"/>
    <property type="molecule type" value="Genomic_DNA"/>
</dbReference>